<evidence type="ECO:0000256" key="4">
    <source>
        <dbReference type="ARBA" id="ARBA00022679"/>
    </source>
</evidence>
<keyword evidence="8" id="KW-1185">Reference proteome</keyword>
<dbReference type="PIRSF" id="PIRSF000388">
    <property type="entry name" value="Pantoate_hydroxy_MeTrfase"/>
    <property type="match status" value="1"/>
</dbReference>
<evidence type="ECO:0000256" key="1">
    <source>
        <dbReference type="ARBA" id="ARBA00005033"/>
    </source>
</evidence>
<dbReference type="Proteomes" id="UP000310189">
    <property type="component" value="Unassembled WGS sequence"/>
</dbReference>
<comment type="similarity">
    <text evidence="2 6">Belongs to the PanB family.</text>
</comment>
<evidence type="ECO:0000256" key="2">
    <source>
        <dbReference type="ARBA" id="ARBA00008676"/>
    </source>
</evidence>
<dbReference type="GO" id="GO:0015940">
    <property type="term" value="P:pantothenate biosynthetic process"/>
    <property type="evidence" value="ECO:0007669"/>
    <property type="project" value="UniProtKB-UniPathway"/>
</dbReference>
<evidence type="ECO:0000256" key="3">
    <source>
        <dbReference type="ARBA" id="ARBA00012618"/>
    </source>
</evidence>
<proteinExistence type="inferred from homology"/>
<dbReference type="CDD" id="cd06557">
    <property type="entry name" value="KPHMT-like"/>
    <property type="match status" value="1"/>
</dbReference>
<dbReference type="NCBIfam" id="TIGR00222">
    <property type="entry name" value="panB"/>
    <property type="match status" value="1"/>
</dbReference>
<dbReference type="EMBL" id="SPNW01000004">
    <property type="protein sequence ID" value="TIA92955.1"/>
    <property type="molecule type" value="Genomic_DNA"/>
</dbReference>
<dbReference type="HAMAP" id="MF_00156">
    <property type="entry name" value="PanB"/>
    <property type="match status" value="1"/>
</dbReference>
<dbReference type="EC" id="2.1.2.11" evidence="3 6"/>
<protein>
    <recommendedName>
        <fullName evidence="3 6">3-methyl-2-oxobutanoate hydroxymethyltransferase</fullName>
        <ecNumber evidence="3 6">2.1.2.11</ecNumber>
    </recommendedName>
</protein>
<evidence type="ECO:0000256" key="6">
    <source>
        <dbReference type="RuleBase" id="RU362100"/>
    </source>
</evidence>
<evidence type="ECO:0000313" key="8">
    <source>
        <dbReference type="Proteomes" id="UP000310189"/>
    </source>
</evidence>
<reference evidence="7 8" key="1">
    <citation type="submission" date="2019-03" db="EMBL/GenBank/DDBJ databases">
        <title>Sequencing 23 genomes of Wallemia ichthyophaga.</title>
        <authorList>
            <person name="Gostincar C."/>
        </authorList>
    </citation>
    <scope>NUCLEOTIDE SEQUENCE [LARGE SCALE GENOMIC DNA]</scope>
    <source>
        <strain evidence="7 8">EXF-5753</strain>
    </source>
</reference>
<dbReference type="SUPFAM" id="SSF51621">
    <property type="entry name" value="Phosphoenolpyruvate/pyruvate domain"/>
    <property type="match status" value="1"/>
</dbReference>
<comment type="pathway">
    <text evidence="1 6">Cofactor biosynthesis; (R)-pantothenate biosynthesis; (R)-pantoate from 3-methyl-2-oxobutanoate: step 1/2.</text>
</comment>
<accession>A0A4T0FXG0</accession>
<keyword evidence="4 6" id="KW-0808">Transferase</keyword>
<gene>
    <name evidence="7" type="ORF">E3P99_00400</name>
</gene>
<dbReference type="NCBIfam" id="NF001452">
    <property type="entry name" value="PRK00311.1"/>
    <property type="match status" value="1"/>
</dbReference>
<dbReference type="InterPro" id="IPR015813">
    <property type="entry name" value="Pyrv/PenolPyrv_kinase-like_dom"/>
</dbReference>
<dbReference type="PANTHER" id="PTHR20881">
    <property type="entry name" value="3-METHYL-2-OXOBUTANOATE HYDROXYMETHYLTRANSFERASE"/>
    <property type="match status" value="1"/>
</dbReference>
<dbReference type="InterPro" id="IPR003700">
    <property type="entry name" value="Pantoate_hydroxy_MeTrfase"/>
</dbReference>
<evidence type="ECO:0000313" key="7">
    <source>
        <dbReference type="EMBL" id="TIA92955.1"/>
    </source>
</evidence>
<name>A0A4T0FXG0_9BASI</name>
<dbReference type="GO" id="GO:0000287">
    <property type="term" value="F:magnesium ion binding"/>
    <property type="evidence" value="ECO:0007669"/>
    <property type="project" value="TreeGrafter"/>
</dbReference>
<dbReference type="InterPro" id="IPR040442">
    <property type="entry name" value="Pyrv_kinase-like_dom_sf"/>
</dbReference>
<dbReference type="FunFam" id="3.20.20.60:FF:000003">
    <property type="entry name" value="3-methyl-2-oxobutanoate hydroxymethyltransferase"/>
    <property type="match status" value="1"/>
</dbReference>
<dbReference type="AlphaFoldDB" id="A0A4T0FXG0"/>
<comment type="catalytic activity">
    <reaction evidence="5 6">
        <text>(6R)-5,10-methylene-5,6,7,8-tetrahydrofolate + 3-methyl-2-oxobutanoate + H2O = 2-dehydropantoate + (6S)-5,6,7,8-tetrahydrofolate</text>
        <dbReference type="Rhea" id="RHEA:11824"/>
        <dbReference type="ChEBI" id="CHEBI:11561"/>
        <dbReference type="ChEBI" id="CHEBI:11851"/>
        <dbReference type="ChEBI" id="CHEBI:15377"/>
        <dbReference type="ChEBI" id="CHEBI:15636"/>
        <dbReference type="ChEBI" id="CHEBI:57453"/>
        <dbReference type="EC" id="2.1.2.11"/>
    </reaction>
</comment>
<dbReference type="Pfam" id="PF02548">
    <property type="entry name" value="Pantoate_transf"/>
    <property type="match status" value="1"/>
</dbReference>
<keyword evidence="6" id="KW-0566">Pantothenate biosynthesis</keyword>
<comment type="function">
    <text evidence="6">Catalyzes the reversible reaction in which hydroxymethyl group from 5,10-methylenetetrahydrofolate is transferred onto alpha-ketoisovalerate to form ketopantoate.</text>
</comment>
<dbReference type="GO" id="GO:0005739">
    <property type="term" value="C:mitochondrion"/>
    <property type="evidence" value="ECO:0007669"/>
    <property type="project" value="TreeGrafter"/>
</dbReference>
<evidence type="ECO:0000256" key="5">
    <source>
        <dbReference type="ARBA" id="ARBA00049172"/>
    </source>
</evidence>
<organism evidence="7 8">
    <name type="scientific">Wallemia hederae</name>
    <dbReference type="NCBI Taxonomy" id="1540922"/>
    <lineage>
        <taxon>Eukaryota</taxon>
        <taxon>Fungi</taxon>
        <taxon>Dikarya</taxon>
        <taxon>Basidiomycota</taxon>
        <taxon>Wallemiomycotina</taxon>
        <taxon>Wallemiomycetes</taxon>
        <taxon>Wallemiales</taxon>
        <taxon>Wallemiaceae</taxon>
        <taxon>Wallemia</taxon>
    </lineage>
</organism>
<dbReference type="OrthoDB" id="425211at2759"/>
<dbReference type="PANTHER" id="PTHR20881:SF0">
    <property type="entry name" value="3-METHYL-2-OXOBUTANOATE HYDROXYMETHYLTRANSFERASE"/>
    <property type="match status" value="1"/>
</dbReference>
<dbReference type="GO" id="GO:0003864">
    <property type="term" value="F:3-methyl-2-oxobutanoate hydroxymethyltransferase activity"/>
    <property type="evidence" value="ECO:0007669"/>
    <property type="project" value="UniProtKB-EC"/>
</dbReference>
<dbReference type="Gene3D" id="3.20.20.60">
    <property type="entry name" value="Phosphoenolpyruvate-binding domains"/>
    <property type="match status" value="1"/>
</dbReference>
<sequence length="299" mass="31755">MSKAVEKPKKVTIGSLQKQRKTGSPITVLTCYDYPTALNIEHTHSNGGADKGIDIALVGDSLAFTALGYTSTSQLTLEEMIHHCKAVTRAAHTPLVIADIPFGYVGVSDERAVDAAIRLVREGGVDGVKIEGGVKQASVIEKVVDAGVPVIAHAGLQPQRATQTSGFKVQGKTKASALSIVEDCLAVERAGAFALLLEAIPPQLGSYITHSLNTPTIGIGAGNGTDGQVLVQNDMLGAFDAFKPKFVRVFADIGSVANEGIAAYARSVRAREFPSVDESYGIDQGKWDEIVEYIERHRK</sequence>
<comment type="caution">
    <text evidence="7">The sequence shown here is derived from an EMBL/GenBank/DDBJ whole genome shotgun (WGS) entry which is preliminary data.</text>
</comment>
<dbReference type="UniPathway" id="UPA00028">
    <property type="reaction ID" value="UER00003"/>
</dbReference>